<dbReference type="EMBL" id="BTGU01000193">
    <property type="protein sequence ID" value="GMN64750.1"/>
    <property type="molecule type" value="Genomic_DNA"/>
</dbReference>
<feature type="region of interest" description="Disordered" evidence="1">
    <location>
        <begin position="1"/>
        <end position="20"/>
    </location>
</feature>
<comment type="caution">
    <text evidence="2">The sequence shown here is derived from an EMBL/GenBank/DDBJ whole genome shotgun (WGS) entry which is preliminary data.</text>
</comment>
<gene>
    <name evidence="2" type="ORF">TIFTF001_033836</name>
</gene>
<dbReference type="AlphaFoldDB" id="A0AA88E1G1"/>
<evidence type="ECO:0000313" key="2">
    <source>
        <dbReference type="EMBL" id="GMN64750.1"/>
    </source>
</evidence>
<proteinExistence type="predicted"/>
<evidence type="ECO:0000313" key="3">
    <source>
        <dbReference type="Proteomes" id="UP001187192"/>
    </source>
</evidence>
<protein>
    <submittedName>
        <fullName evidence="2">Uncharacterized protein</fullName>
    </submittedName>
</protein>
<name>A0AA88E1G1_FICCA</name>
<evidence type="ECO:0000256" key="1">
    <source>
        <dbReference type="SAM" id="MobiDB-lite"/>
    </source>
</evidence>
<feature type="region of interest" description="Disordered" evidence="1">
    <location>
        <begin position="32"/>
        <end position="53"/>
    </location>
</feature>
<dbReference type="Proteomes" id="UP001187192">
    <property type="component" value="Unassembled WGS sequence"/>
</dbReference>
<organism evidence="2 3">
    <name type="scientific">Ficus carica</name>
    <name type="common">Common fig</name>
    <dbReference type="NCBI Taxonomy" id="3494"/>
    <lineage>
        <taxon>Eukaryota</taxon>
        <taxon>Viridiplantae</taxon>
        <taxon>Streptophyta</taxon>
        <taxon>Embryophyta</taxon>
        <taxon>Tracheophyta</taxon>
        <taxon>Spermatophyta</taxon>
        <taxon>Magnoliopsida</taxon>
        <taxon>eudicotyledons</taxon>
        <taxon>Gunneridae</taxon>
        <taxon>Pentapetalae</taxon>
        <taxon>rosids</taxon>
        <taxon>fabids</taxon>
        <taxon>Rosales</taxon>
        <taxon>Moraceae</taxon>
        <taxon>Ficeae</taxon>
        <taxon>Ficus</taxon>
    </lineage>
</organism>
<feature type="compositionally biased region" description="Basic and acidic residues" evidence="1">
    <location>
        <begin position="32"/>
        <end position="45"/>
    </location>
</feature>
<sequence>MESRSVKQLLPEGKGKERVKEADDVKLDVAEDTDKVEKEGEHDAGARMNTGCRSPEHDRVYEYGTVIVL</sequence>
<reference evidence="2" key="1">
    <citation type="submission" date="2023-07" db="EMBL/GenBank/DDBJ databases">
        <title>draft genome sequence of fig (Ficus carica).</title>
        <authorList>
            <person name="Takahashi T."/>
            <person name="Nishimura K."/>
        </authorList>
    </citation>
    <scope>NUCLEOTIDE SEQUENCE</scope>
</reference>
<accession>A0AA88E1G1</accession>
<keyword evidence="3" id="KW-1185">Reference proteome</keyword>